<accession>A0A8D8LZT9</accession>
<evidence type="ECO:0000256" key="2">
    <source>
        <dbReference type="SAM" id="SignalP"/>
    </source>
</evidence>
<keyword evidence="1" id="KW-0472">Membrane</keyword>
<feature type="signal peptide" evidence="2">
    <location>
        <begin position="1"/>
        <end position="20"/>
    </location>
</feature>
<proteinExistence type="predicted"/>
<organism evidence="3">
    <name type="scientific">Cacopsylla melanoneura</name>
    <dbReference type="NCBI Taxonomy" id="428564"/>
    <lineage>
        <taxon>Eukaryota</taxon>
        <taxon>Metazoa</taxon>
        <taxon>Ecdysozoa</taxon>
        <taxon>Arthropoda</taxon>
        <taxon>Hexapoda</taxon>
        <taxon>Insecta</taxon>
        <taxon>Pterygota</taxon>
        <taxon>Neoptera</taxon>
        <taxon>Paraneoptera</taxon>
        <taxon>Hemiptera</taxon>
        <taxon>Sternorrhyncha</taxon>
        <taxon>Psylloidea</taxon>
        <taxon>Psyllidae</taxon>
        <taxon>Psyllinae</taxon>
        <taxon>Cacopsylla</taxon>
    </lineage>
</organism>
<protein>
    <submittedName>
        <fullName evidence="3">Uncharacterized protein</fullName>
    </submittedName>
</protein>
<name>A0A8D8LZT9_9HEMI</name>
<reference evidence="3" key="1">
    <citation type="submission" date="2021-05" db="EMBL/GenBank/DDBJ databases">
        <authorList>
            <person name="Alioto T."/>
            <person name="Alioto T."/>
            <person name="Gomez Garrido J."/>
        </authorList>
    </citation>
    <scope>NUCLEOTIDE SEQUENCE</scope>
</reference>
<dbReference type="AlphaFoldDB" id="A0A8D8LZT9"/>
<sequence length="99" mass="11410">MFNPLHLRLFLLIIFFPSSALPNSHVGIFCSHSSSFLFRLFLLFRLLLLLLIFLLLFSPPHLSPPPSHHPPPPLLLLLLLLILFLYPNSPPFFPLRALF</sequence>
<evidence type="ECO:0000256" key="1">
    <source>
        <dbReference type="SAM" id="Phobius"/>
    </source>
</evidence>
<feature type="chain" id="PRO_5034361090" evidence="2">
    <location>
        <begin position="21"/>
        <end position="99"/>
    </location>
</feature>
<feature type="transmembrane region" description="Helical" evidence="1">
    <location>
        <begin position="36"/>
        <end position="57"/>
    </location>
</feature>
<evidence type="ECO:0000313" key="3">
    <source>
        <dbReference type="EMBL" id="CAG6614967.1"/>
    </source>
</evidence>
<keyword evidence="2" id="KW-0732">Signal</keyword>
<keyword evidence="1" id="KW-1133">Transmembrane helix</keyword>
<feature type="transmembrane region" description="Helical" evidence="1">
    <location>
        <begin position="69"/>
        <end position="86"/>
    </location>
</feature>
<keyword evidence="1" id="KW-0812">Transmembrane</keyword>
<dbReference type="EMBL" id="HBUF01031676">
    <property type="protein sequence ID" value="CAG6614967.1"/>
    <property type="molecule type" value="Transcribed_RNA"/>
</dbReference>